<evidence type="ECO:0000256" key="9">
    <source>
        <dbReference type="SAM" id="MobiDB-lite"/>
    </source>
</evidence>
<comment type="function">
    <text evidence="7">Has a role in the initiation of DNA replication. Required at S-phase checkpoint.</text>
</comment>
<evidence type="ECO:0000256" key="1">
    <source>
        <dbReference type="ARBA" id="ARBA00004123"/>
    </source>
</evidence>
<protein>
    <recommendedName>
        <fullName evidence="3 7">DNA replication regulator SLD2</fullName>
    </recommendedName>
</protein>
<comment type="subcellular location">
    <subcellularLocation>
        <location evidence="1 7">Nucleus</location>
    </subcellularLocation>
</comment>
<accession>A0ABZ2AS42</accession>
<proteinExistence type="inferred from homology"/>
<keyword evidence="5 7" id="KW-0539">Nucleus</keyword>
<comment type="similarity">
    <text evidence="2 7">Belongs to the SLD2 family.</text>
</comment>
<feature type="compositionally biased region" description="Basic and acidic residues" evidence="9">
    <location>
        <begin position="290"/>
        <end position="302"/>
    </location>
</feature>
<feature type="compositionally biased region" description="Low complexity" evidence="9">
    <location>
        <begin position="119"/>
        <end position="130"/>
    </location>
</feature>
<evidence type="ECO:0000256" key="8">
    <source>
        <dbReference type="SAM" id="Coils"/>
    </source>
</evidence>
<evidence type="ECO:0000256" key="7">
    <source>
        <dbReference type="RuleBase" id="RU367067"/>
    </source>
</evidence>
<feature type="region of interest" description="Disordered" evidence="9">
    <location>
        <begin position="48"/>
        <end position="241"/>
    </location>
</feature>
<feature type="region of interest" description="Disordered" evidence="9">
    <location>
        <begin position="632"/>
        <end position="653"/>
    </location>
</feature>
<feature type="compositionally biased region" description="Basic and acidic residues" evidence="9">
    <location>
        <begin position="410"/>
        <end position="420"/>
    </location>
</feature>
<feature type="compositionally biased region" description="Acidic residues" evidence="9">
    <location>
        <begin position="503"/>
        <end position="512"/>
    </location>
</feature>
<dbReference type="PANTHER" id="PTHR28124">
    <property type="entry name" value="DNA REPLICATION REGULATOR SLD2"/>
    <property type="match status" value="1"/>
</dbReference>
<keyword evidence="11" id="KW-1185">Reference proteome</keyword>
<gene>
    <name evidence="10" type="ORF">IAS62_001442</name>
</gene>
<feature type="compositionally biased region" description="Polar residues" evidence="9">
    <location>
        <begin position="462"/>
        <end position="473"/>
    </location>
</feature>
<name>A0ABZ2AS42_9TREE</name>
<evidence type="ECO:0000256" key="2">
    <source>
        <dbReference type="ARBA" id="ARBA00007276"/>
    </source>
</evidence>
<dbReference type="Pfam" id="PF11719">
    <property type="entry name" value="Drc1-Sld2"/>
    <property type="match status" value="1"/>
</dbReference>
<dbReference type="CDD" id="cd22289">
    <property type="entry name" value="RecQL4_SLD2_NTD"/>
    <property type="match status" value="1"/>
</dbReference>
<keyword evidence="4 7" id="KW-0235">DNA replication</keyword>
<evidence type="ECO:0000256" key="5">
    <source>
        <dbReference type="ARBA" id="ARBA00023242"/>
    </source>
</evidence>
<feature type="compositionally biased region" description="Polar residues" evidence="9">
    <location>
        <begin position="314"/>
        <end position="323"/>
    </location>
</feature>
<dbReference type="EMBL" id="CP143807">
    <property type="protein sequence ID" value="WVO20151.1"/>
    <property type="molecule type" value="Genomic_DNA"/>
</dbReference>
<evidence type="ECO:0000256" key="3">
    <source>
        <dbReference type="ARBA" id="ARBA00018363"/>
    </source>
</evidence>
<sequence>MDIAHVKASVKAWEKAFKAEHGRDPTKEDIKNDTSDIAEQYALYRKLSKAAASQGMPAKSTKPSKQTLSQQQRQTRMTPRTLPTSAYPTTPTPPSRRSYTSLSRPNGSQSMQSLAAGPSNNHSHAESSANGKSSHAQSLKRKASHAKLSPPPPPAPSALASSSTARTLFTTPKKKAYSGPIIDPNPVNPFNILNSPGKARSITNGGFNPNSGTGLSGVDRMGSGSGGPGSKEAAVSPFIHTPSPKKLKQVLEANSYHRKTLVSSPVVATADSTTVSEGITPRTKARKRLRGEPVEDTPVKDRQIRRRRCHMAVSNAQSQLQSDSTRDVSFGKPIGGIFGGPDMDPMIDEEQEEGDDDGEGDEDEEGLGPSPVKPIGGKTFTSLFDDEGMLPPRRVVSAKSGKAPQGEMTNDGKGKNEKEASQPGIMGFFGKLKKAKEKEKEKEKDADLSTIMSPTLDKNADKTLSSVTSSPTSFEPDLDLAEPSAPSVAARHQRRKDKILSLSEDEDDEWDPEGGKVQRKVVIVPTRPQVKRRASNDGLSELLDGVEEENIVDEEQYEEVDEEQYEEMEEEGDVIIENGNGDTDGQSPHIPLDLLAIASPHKQRSTELESLRVSAIFNPFARKRLLALKRGQEIHTTGEAATGEEEEDADGWERLDNVLEGEGKRDDDWESEDEGWKKIGDVLDDW</sequence>
<dbReference type="InterPro" id="IPR040203">
    <property type="entry name" value="Sld2"/>
</dbReference>
<keyword evidence="6 7" id="KW-0131">Cell cycle</keyword>
<evidence type="ECO:0000256" key="6">
    <source>
        <dbReference type="ARBA" id="ARBA00023306"/>
    </source>
</evidence>
<feature type="compositionally biased region" description="Polar residues" evidence="9">
    <location>
        <begin position="201"/>
        <end position="213"/>
    </location>
</feature>
<feature type="coiled-coil region" evidence="8">
    <location>
        <begin position="543"/>
        <end position="571"/>
    </location>
</feature>
<evidence type="ECO:0000256" key="4">
    <source>
        <dbReference type="ARBA" id="ARBA00022705"/>
    </source>
</evidence>
<reference evidence="10 11" key="1">
    <citation type="submission" date="2024-01" db="EMBL/GenBank/DDBJ databases">
        <title>Comparative genomics of Cryptococcus and Kwoniella reveals pathogenesis evolution and contrasting modes of karyotype evolution via chromosome fusion or intercentromeric recombination.</title>
        <authorList>
            <person name="Coelho M.A."/>
            <person name="David-Palma M."/>
            <person name="Shea T."/>
            <person name="Bowers K."/>
            <person name="McGinley-Smith S."/>
            <person name="Mohammad A.W."/>
            <person name="Gnirke A."/>
            <person name="Yurkov A.M."/>
            <person name="Nowrousian M."/>
            <person name="Sun S."/>
            <person name="Cuomo C.A."/>
            <person name="Heitman J."/>
        </authorList>
    </citation>
    <scope>NUCLEOTIDE SEQUENCE [LARGE SCALE GENOMIC DNA]</scope>
    <source>
        <strain evidence="10 11">7685027</strain>
    </source>
</reference>
<dbReference type="PANTHER" id="PTHR28124:SF1">
    <property type="entry name" value="DNA REPLICATION REGULATOR SLD2"/>
    <property type="match status" value="1"/>
</dbReference>
<feature type="compositionally biased region" description="Basic and acidic residues" evidence="9">
    <location>
        <begin position="436"/>
        <end position="447"/>
    </location>
</feature>
<feature type="region of interest" description="Disordered" evidence="9">
    <location>
        <begin position="273"/>
        <end position="514"/>
    </location>
</feature>
<dbReference type="RefSeq" id="XP_064719391.1">
    <property type="nucleotide sequence ID" value="XM_064863319.1"/>
</dbReference>
<keyword evidence="8" id="KW-0175">Coiled coil</keyword>
<evidence type="ECO:0000313" key="11">
    <source>
        <dbReference type="Proteomes" id="UP001432216"/>
    </source>
</evidence>
<feature type="compositionally biased region" description="Low complexity" evidence="9">
    <location>
        <begin position="70"/>
        <end position="105"/>
    </location>
</feature>
<organism evidence="10 11">
    <name type="scientific">Cryptococcus decagattii</name>
    <dbReference type="NCBI Taxonomy" id="1859122"/>
    <lineage>
        <taxon>Eukaryota</taxon>
        <taxon>Fungi</taxon>
        <taxon>Dikarya</taxon>
        <taxon>Basidiomycota</taxon>
        <taxon>Agaricomycotina</taxon>
        <taxon>Tremellomycetes</taxon>
        <taxon>Tremellales</taxon>
        <taxon>Cryptococcaceae</taxon>
        <taxon>Cryptococcus</taxon>
        <taxon>Cryptococcus gattii species complex</taxon>
    </lineage>
</organism>
<evidence type="ECO:0000313" key="10">
    <source>
        <dbReference type="EMBL" id="WVO20151.1"/>
    </source>
</evidence>
<feature type="compositionally biased region" description="Acidic residues" evidence="9">
    <location>
        <begin position="345"/>
        <end position="366"/>
    </location>
</feature>
<dbReference type="Proteomes" id="UP001432216">
    <property type="component" value="Chromosome 2"/>
</dbReference>
<dbReference type="GeneID" id="89988217"/>
<dbReference type="Gene3D" id="1.10.10.1460">
    <property type="match status" value="1"/>
</dbReference>
<dbReference type="InterPro" id="IPR021110">
    <property type="entry name" value="DNA_rep_checkpnt_protein"/>
</dbReference>